<dbReference type="InterPro" id="IPR011990">
    <property type="entry name" value="TPR-like_helical_dom_sf"/>
</dbReference>
<evidence type="ECO:0000256" key="1">
    <source>
        <dbReference type="ARBA" id="ARBA00001947"/>
    </source>
</evidence>
<dbReference type="Gene3D" id="3.30.2010.10">
    <property type="entry name" value="Metalloproteases ('zincins'), catalytic domain"/>
    <property type="match status" value="1"/>
</dbReference>
<name>K9WDI8_9CYAN</name>
<evidence type="ECO:0000313" key="10">
    <source>
        <dbReference type="Proteomes" id="UP000010471"/>
    </source>
</evidence>
<feature type="domain" description="Peptidase M48" evidence="8">
    <location>
        <begin position="383"/>
        <end position="546"/>
    </location>
</feature>
<keyword evidence="5" id="KW-0862">Zinc</keyword>
<keyword evidence="10" id="KW-1185">Reference proteome</keyword>
<comment type="cofactor">
    <cofactor evidence="1">
        <name>Zn(2+)</name>
        <dbReference type="ChEBI" id="CHEBI:29105"/>
    </cofactor>
</comment>
<dbReference type="SUPFAM" id="SSF48452">
    <property type="entry name" value="TPR-like"/>
    <property type="match status" value="1"/>
</dbReference>
<evidence type="ECO:0000256" key="3">
    <source>
        <dbReference type="ARBA" id="ARBA00022723"/>
    </source>
</evidence>
<dbReference type="PANTHER" id="PTHR22726:SF1">
    <property type="entry name" value="METALLOENDOPEPTIDASE OMA1, MITOCHONDRIAL"/>
    <property type="match status" value="1"/>
</dbReference>
<evidence type="ECO:0000256" key="5">
    <source>
        <dbReference type="ARBA" id="ARBA00022833"/>
    </source>
</evidence>
<dbReference type="Proteomes" id="UP000010471">
    <property type="component" value="Chromosome"/>
</dbReference>
<dbReference type="InterPro" id="IPR001915">
    <property type="entry name" value="Peptidase_M48"/>
</dbReference>
<evidence type="ECO:0000313" key="9">
    <source>
        <dbReference type="EMBL" id="AFZ18465.1"/>
    </source>
</evidence>
<evidence type="ECO:0000256" key="7">
    <source>
        <dbReference type="SAM" id="MobiDB-lite"/>
    </source>
</evidence>
<dbReference type="InterPro" id="IPR051156">
    <property type="entry name" value="Mito/Outer_Membr_Metalloprot"/>
</dbReference>
<dbReference type="OrthoDB" id="9810445at2"/>
<dbReference type="RefSeq" id="WP_015182614.1">
    <property type="nucleotide sequence ID" value="NC_019738.1"/>
</dbReference>
<dbReference type="GO" id="GO:0016020">
    <property type="term" value="C:membrane"/>
    <property type="evidence" value="ECO:0007669"/>
    <property type="project" value="TreeGrafter"/>
</dbReference>
<sequence>MKTLWNTLLISIGLLLPNSTVVVLAQSLSKTIEEPVAIASTGIVVAEKLSPAQPPPTLVVPVLETTPETRPAGTAVESSGESPETPVIPNTTPNSTPVAPTAEETPASTQTESSEDKSSTEESADAQAPELSPEELARQEKLIQADQLFMNGQVSAAQKLYRAAKEPFPTGELAEETAQPEPIYDAAQLPAAGAVYWRMSGEGLEQKLKTKIFVPLESLVERFPQFIPGHLRYAQALKEYEQSEKALQVLERASSLYPKEPELLKATITAMGEQKKWLEASLTARQFALLYPDHPQSNEFSQLADENLERYRNYMRRELRGNAIANAITGALGLVFTGNLFGPISAIDSTVMLLRGESAVGESVANQAKRQLPLMEDEEVLNYVREVGNKLTLVAGRKDFEYEFHVVMDDRLNAFALPGGKVFVNAGTILKTRSEAELAGLLAHELAHAVLSHGFQLVTQGNLIANITQYIPLGGTAANLIVLDYSRDMERQADALGTRILAASGYAADGLHNLMGTLEKEERDRPLFAWLSTHPDTRERTRNIETLIQRNGYNRYTYEGVSRHVEIQKRVAQLLKEYKEREKKN</sequence>
<dbReference type="GO" id="GO:0051603">
    <property type="term" value="P:proteolysis involved in protein catabolic process"/>
    <property type="evidence" value="ECO:0007669"/>
    <property type="project" value="TreeGrafter"/>
</dbReference>
<proteinExistence type="predicted"/>
<keyword evidence="4" id="KW-0378">Hydrolase</keyword>
<evidence type="ECO:0000256" key="4">
    <source>
        <dbReference type="ARBA" id="ARBA00022801"/>
    </source>
</evidence>
<evidence type="ECO:0000256" key="6">
    <source>
        <dbReference type="ARBA" id="ARBA00023049"/>
    </source>
</evidence>
<gene>
    <name evidence="9" type="ORF">Mic7113_2678</name>
</gene>
<keyword evidence="6" id="KW-0482">Metalloprotease</keyword>
<dbReference type="PATRIC" id="fig|1173027.3.peg.2947"/>
<evidence type="ECO:0000259" key="8">
    <source>
        <dbReference type="Pfam" id="PF01435"/>
    </source>
</evidence>
<dbReference type="STRING" id="1173027.Mic7113_2678"/>
<dbReference type="AlphaFoldDB" id="K9WDI8"/>
<dbReference type="EMBL" id="CP003630">
    <property type="protein sequence ID" value="AFZ18465.1"/>
    <property type="molecule type" value="Genomic_DNA"/>
</dbReference>
<keyword evidence="2" id="KW-0645">Protease</keyword>
<feature type="region of interest" description="Disordered" evidence="7">
    <location>
        <begin position="54"/>
        <end position="134"/>
    </location>
</feature>
<protein>
    <submittedName>
        <fullName evidence="9">Peptidase family M48</fullName>
    </submittedName>
</protein>
<evidence type="ECO:0000256" key="2">
    <source>
        <dbReference type="ARBA" id="ARBA00022670"/>
    </source>
</evidence>
<accession>K9WDI8</accession>
<reference evidence="9 10" key="1">
    <citation type="submission" date="2012-06" db="EMBL/GenBank/DDBJ databases">
        <title>Finished chromosome of genome of Microcoleus sp. PCC 7113.</title>
        <authorList>
            <consortium name="US DOE Joint Genome Institute"/>
            <person name="Gugger M."/>
            <person name="Coursin T."/>
            <person name="Rippka R."/>
            <person name="Tandeau De Marsac N."/>
            <person name="Huntemann M."/>
            <person name="Wei C.-L."/>
            <person name="Han J."/>
            <person name="Detter J.C."/>
            <person name="Han C."/>
            <person name="Tapia R."/>
            <person name="Chen A."/>
            <person name="Kyrpides N."/>
            <person name="Mavromatis K."/>
            <person name="Markowitz V."/>
            <person name="Szeto E."/>
            <person name="Ivanova N."/>
            <person name="Pagani I."/>
            <person name="Pati A."/>
            <person name="Goodwin L."/>
            <person name="Nordberg H.P."/>
            <person name="Cantor M.N."/>
            <person name="Hua S.X."/>
            <person name="Woyke T."/>
            <person name="Kerfeld C.A."/>
        </authorList>
    </citation>
    <scope>NUCLEOTIDE SEQUENCE [LARGE SCALE GENOMIC DNA]</scope>
    <source>
        <strain evidence="9 10">PCC 7113</strain>
    </source>
</reference>
<dbReference type="PANTHER" id="PTHR22726">
    <property type="entry name" value="METALLOENDOPEPTIDASE OMA1"/>
    <property type="match status" value="1"/>
</dbReference>
<keyword evidence="3" id="KW-0479">Metal-binding</keyword>
<dbReference type="GO" id="GO:0004222">
    <property type="term" value="F:metalloendopeptidase activity"/>
    <property type="evidence" value="ECO:0007669"/>
    <property type="project" value="InterPro"/>
</dbReference>
<feature type="compositionally biased region" description="Low complexity" evidence="7">
    <location>
        <begin position="59"/>
        <end position="69"/>
    </location>
</feature>
<dbReference type="GO" id="GO:0046872">
    <property type="term" value="F:metal ion binding"/>
    <property type="evidence" value="ECO:0007669"/>
    <property type="project" value="UniProtKB-KW"/>
</dbReference>
<organism evidence="9 10">
    <name type="scientific">Allocoleopsis franciscana PCC 7113</name>
    <dbReference type="NCBI Taxonomy" id="1173027"/>
    <lineage>
        <taxon>Bacteria</taxon>
        <taxon>Bacillati</taxon>
        <taxon>Cyanobacteriota</taxon>
        <taxon>Cyanophyceae</taxon>
        <taxon>Coleofasciculales</taxon>
        <taxon>Coleofasciculaceae</taxon>
        <taxon>Allocoleopsis</taxon>
        <taxon>Allocoleopsis franciscana</taxon>
    </lineage>
</organism>
<dbReference type="HOGENOM" id="CLU_023737_1_0_3"/>
<dbReference type="KEGG" id="mic:Mic7113_2678"/>
<dbReference type="Pfam" id="PF01435">
    <property type="entry name" value="Peptidase_M48"/>
    <property type="match status" value="1"/>
</dbReference>
<dbReference type="Gene3D" id="1.25.40.10">
    <property type="entry name" value="Tetratricopeptide repeat domain"/>
    <property type="match status" value="1"/>
</dbReference>
<dbReference type="CDD" id="cd07333">
    <property type="entry name" value="M48C_bepA_like"/>
    <property type="match status" value="1"/>
</dbReference>
<feature type="compositionally biased region" description="Polar residues" evidence="7">
    <location>
        <begin position="76"/>
        <end position="98"/>
    </location>
</feature>
<dbReference type="eggNOG" id="COG4783">
    <property type="taxonomic scope" value="Bacteria"/>
</dbReference>